<evidence type="ECO:0000256" key="6">
    <source>
        <dbReference type="SAM" id="MobiDB-lite"/>
    </source>
</evidence>
<feature type="compositionally biased region" description="Low complexity" evidence="6">
    <location>
        <begin position="148"/>
        <end position="174"/>
    </location>
</feature>
<comment type="subcellular location">
    <subcellularLocation>
        <location evidence="1">Nucleus</location>
    </subcellularLocation>
</comment>
<accession>A0A1Y1I6X8</accession>
<feature type="region of interest" description="Disordered" evidence="6">
    <location>
        <begin position="205"/>
        <end position="248"/>
    </location>
</feature>
<keyword evidence="5" id="KW-0539">Nucleus</keyword>
<dbReference type="STRING" id="105231.A0A1Y1I6X8"/>
<dbReference type="InterPro" id="IPR041591">
    <property type="entry name" value="OCRE"/>
</dbReference>
<dbReference type="EMBL" id="DF237171">
    <property type="protein sequence ID" value="GAQ85179.1"/>
    <property type="molecule type" value="Genomic_DNA"/>
</dbReference>
<keyword evidence="4" id="KW-0862">Zinc</keyword>
<dbReference type="PROSITE" id="PS50171">
    <property type="entry name" value="ZF_MATRIN"/>
    <property type="match status" value="1"/>
</dbReference>
<dbReference type="InterPro" id="IPR036236">
    <property type="entry name" value="Znf_C2H2_sf"/>
</dbReference>
<evidence type="ECO:0000256" key="1">
    <source>
        <dbReference type="ARBA" id="ARBA00004123"/>
    </source>
</evidence>
<name>A0A1Y1I6X8_KLENI</name>
<dbReference type="GO" id="GO:0008380">
    <property type="term" value="P:RNA splicing"/>
    <property type="evidence" value="ECO:0000318"/>
    <property type="project" value="GO_Central"/>
</dbReference>
<organism evidence="8 9">
    <name type="scientific">Klebsormidium nitens</name>
    <name type="common">Green alga</name>
    <name type="synonym">Ulothrix nitens</name>
    <dbReference type="NCBI Taxonomy" id="105231"/>
    <lineage>
        <taxon>Eukaryota</taxon>
        <taxon>Viridiplantae</taxon>
        <taxon>Streptophyta</taxon>
        <taxon>Klebsormidiophyceae</taxon>
        <taxon>Klebsormidiales</taxon>
        <taxon>Klebsormidiaceae</taxon>
        <taxon>Klebsormidium</taxon>
    </lineage>
</organism>
<evidence type="ECO:0000256" key="3">
    <source>
        <dbReference type="ARBA" id="ARBA00022771"/>
    </source>
</evidence>
<dbReference type="Pfam" id="PF17780">
    <property type="entry name" value="OCRE"/>
    <property type="match status" value="1"/>
</dbReference>
<dbReference type="SUPFAM" id="SSF57667">
    <property type="entry name" value="beta-beta-alpha zinc fingers"/>
    <property type="match status" value="1"/>
</dbReference>
<dbReference type="OMA" id="WCDYCKI"/>
<evidence type="ECO:0000256" key="4">
    <source>
        <dbReference type="ARBA" id="ARBA00022833"/>
    </source>
</evidence>
<dbReference type="GO" id="GO:0008270">
    <property type="term" value="F:zinc ion binding"/>
    <property type="evidence" value="ECO:0007669"/>
    <property type="project" value="UniProtKB-KW"/>
</dbReference>
<dbReference type="InterPro" id="IPR000690">
    <property type="entry name" value="Matrin/U1-C_Znf_C2H2"/>
</dbReference>
<reference evidence="8 9" key="1">
    <citation type="journal article" date="2014" name="Nat. Commun.">
        <title>Klebsormidium flaccidum genome reveals primary factors for plant terrestrial adaptation.</title>
        <authorList>
            <person name="Hori K."/>
            <person name="Maruyama F."/>
            <person name="Fujisawa T."/>
            <person name="Togashi T."/>
            <person name="Yamamoto N."/>
            <person name="Seo M."/>
            <person name="Sato S."/>
            <person name="Yamada T."/>
            <person name="Mori H."/>
            <person name="Tajima N."/>
            <person name="Moriyama T."/>
            <person name="Ikeuchi M."/>
            <person name="Watanabe M."/>
            <person name="Wada H."/>
            <person name="Kobayashi K."/>
            <person name="Saito M."/>
            <person name="Masuda T."/>
            <person name="Sasaki-Sekimoto Y."/>
            <person name="Mashiguchi K."/>
            <person name="Awai K."/>
            <person name="Shimojima M."/>
            <person name="Masuda S."/>
            <person name="Iwai M."/>
            <person name="Nobusawa T."/>
            <person name="Narise T."/>
            <person name="Kondo S."/>
            <person name="Saito H."/>
            <person name="Sato R."/>
            <person name="Murakawa M."/>
            <person name="Ihara Y."/>
            <person name="Oshima-Yamada Y."/>
            <person name="Ohtaka K."/>
            <person name="Satoh M."/>
            <person name="Sonobe K."/>
            <person name="Ishii M."/>
            <person name="Ohtani R."/>
            <person name="Kanamori-Sato M."/>
            <person name="Honoki R."/>
            <person name="Miyazaki D."/>
            <person name="Mochizuki H."/>
            <person name="Umetsu J."/>
            <person name="Higashi K."/>
            <person name="Shibata D."/>
            <person name="Kamiya Y."/>
            <person name="Sato N."/>
            <person name="Nakamura Y."/>
            <person name="Tabata S."/>
            <person name="Ida S."/>
            <person name="Kurokawa K."/>
            <person name="Ohta H."/>
        </authorList>
    </citation>
    <scope>NUCLEOTIDE SEQUENCE [LARGE SCALE GENOMIC DNA]</scope>
    <source>
        <strain evidence="8 9">NIES-2285</strain>
    </source>
</reference>
<proteinExistence type="predicted"/>
<feature type="region of interest" description="Disordered" evidence="6">
    <location>
        <begin position="79"/>
        <end position="107"/>
    </location>
</feature>
<evidence type="ECO:0000313" key="9">
    <source>
        <dbReference type="Proteomes" id="UP000054558"/>
    </source>
</evidence>
<keyword evidence="3" id="KW-0863">Zinc-finger</keyword>
<feature type="domain" description="Matrin-type" evidence="7">
    <location>
        <begin position="11"/>
        <end position="42"/>
    </location>
</feature>
<dbReference type="PANTHER" id="PTHR13173">
    <property type="entry name" value="WW DOMAIN BINDING PROTEIN 4"/>
    <property type="match status" value="1"/>
</dbReference>
<sequence>MTEYWVSQKQHFCEYCKTFIANNAASKGMHENGLRHKENVAKRLADMRRRNVVEKREKEQVDRDLERIEWKARRQYEKDLAQQSAAEPASVSAGPAEPEAAAASNEVSGEGWILDEKTGYYFDAKTKYTYDPNSGLYYTELTGRWTTQEEAAQASSQAGEGAEPVPSSSSVEPANGLKGQTNAIMPGKLEGTGNGKAVVGGGAGVAKKSSTGKSVTGLQKSAGATAKAKEVGSSLAAKRKRESDTPKVVTAEEAAALAAREAAKKRLEERTKKNYGFTFN</sequence>
<protein>
    <recommendedName>
        <fullName evidence="7">Matrin-type domain-containing protein</fullName>
    </recommendedName>
</protein>
<evidence type="ECO:0000313" key="8">
    <source>
        <dbReference type="EMBL" id="GAQ85179.1"/>
    </source>
</evidence>
<dbReference type="Pfam" id="PF06220">
    <property type="entry name" value="zf-U1"/>
    <property type="match status" value="1"/>
</dbReference>
<dbReference type="Gene3D" id="3.30.160.60">
    <property type="entry name" value="Classic Zinc Finger"/>
    <property type="match status" value="1"/>
</dbReference>
<evidence type="ECO:0000259" key="7">
    <source>
        <dbReference type="PROSITE" id="PS50171"/>
    </source>
</evidence>
<dbReference type="InterPro" id="IPR003604">
    <property type="entry name" value="Matrin/U1-like-C_Znf_C2H2"/>
</dbReference>
<feature type="compositionally biased region" description="Low complexity" evidence="6">
    <location>
        <begin position="84"/>
        <end position="104"/>
    </location>
</feature>
<dbReference type="AlphaFoldDB" id="A0A1Y1I6X8"/>
<dbReference type="InterPro" id="IPR040023">
    <property type="entry name" value="WBP4"/>
</dbReference>
<dbReference type="OrthoDB" id="191651at2759"/>
<dbReference type="Proteomes" id="UP000054558">
    <property type="component" value="Unassembled WGS sequence"/>
</dbReference>
<keyword evidence="9" id="KW-1185">Reference proteome</keyword>
<dbReference type="GO" id="GO:0003723">
    <property type="term" value="F:RNA binding"/>
    <property type="evidence" value="ECO:0000318"/>
    <property type="project" value="GO_Central"/>
</dbReference>
<dbReference type="GO" id="GO:0000398">
    <property type="term" value="P:mRNA splicing, via spliceosome"/>
    <property type="evidence" value="ECO:0007669"/>
    <property type="project" value="InterPro"/>
</dbReference>
<dbReference type="GO" id="GO:0071011">
    <property type="term" value="C:precatalytic spliceosome"/>
    <property type="evidence" value="ECO:0000318"/>
    <property type="project" value="GO_Central"/>
</dbReference>
<dbReference type="InterPro" id="IPR013085">
    <property type="entry name" value="U1-CZ_Znf_C2H2"/>
</dbReference>
<keyword evidence="2" id="KW-0479">Metal-binding</keyword>
<gene>
    <name evidence="8" type="ORF">KFL_002220230</name>
</gene>
<feature type="compositionally biased region" description="Low complexity" evidence="6">
    <location>
        <begin position="205"/>
        <end position="217"/>
    </location>
</feature>
<evidence type="ECO:0000256" key="2">
    <source>
        <dbReference type="ARBA" id="ARBA00022723"/>
    </source>
</evidence>
<evidence type="ECO:0000256" key="5">
    <source>
        <dbReference type="ARBA" id="ARBA00023242"/>
    </source>
</evidence>
<feature type="region of interest" description="Disordered" evidence="6">
    <location>
        <begin position="148"/>
        <end position="180"/>
    </location>
</feature>
<dbReference type="PANTHER" id="PTHR13173:SF10">
    <property type="entry name" value="WW DOMAIN-BINDING PROTEIN 4"/>
    <property type="match status" value="1"/>
</dbReference>
<dbReference type="SMART" id="SM00451">
    <property type="entry name" value="ZnF_U1"/>
    <property type="match status" value="1"/>
</dbReference>